<sequence length="88" mass="9273">MPQQSREGTAPAPRRHLGLLSGCGARGPGRIKVVRAERSRGTACGRRDVPLPLSGGPSQTRTISCTSRGREALVCPSPPAKPVRTCSR</sequence>
<dbReference type="Proteomes" id="UP000014062">
    <property type="component" value="Chromosome"/>
</dbReference>
<accession>A0A7U9HC15</accession>
<feature type="region of interest" description="Disordered" evidence="1">
    <location>
        <begin position="45"/>
        <end position="64"/>
    </location>
</feature>
<dbReference type="EMBL" id="CM001889">
    <property type="protein sequence ID" value="EOY47276.1"/>
    <property type="molecule type" value="Genomic_DNA"/>
</dbReference>
<evidence type="ECO:0000256" key="1">
    <source>
        <dbReference type="SAM" id="MobiDB-lite"/>
    </source>
</evidence>
<reference evidence="3" key="1">
    <citation type="journal article" date="2013" name="Genome Biol. Evol.">
        <title>The genome sequence of Streptomyces lividans 66 reveals a novel tRNA-dependent peptide biosynthetic system within a metal-related genomic island.</title>
        <authorList>
            <person name="Cruz-Morales P."/>
            <person name="Vijgenboom E."/>
            <person name="Iruegas-Bocardo F."/>
            <person name="Girard G."/>
            <person name="Yanez-Guerra L.A."/>
            <person name="Ramos-Aboites H.E."/>
            <person name="Pernodet J.L."/>
            <person name="Anne J."/>
            <person name="van Wezel G.P."/>
            <person name="Barona-Gomez F."/>
        </authorList>
    </citation>
    <scope>NUCLEOTIDE SEQUENCE [LARGE SCALE GENOMIC DNA]</scope>
    <source>
        <strain evidence="3">1326</strain>
    </source>
</reference>
<evidence type="ECO:0000313" key="2">
    <source>
        <dbReference type="EMBL" id="EOY47276.1"/>
    </source>
</evidence>
<dbReference type="AlphaFoldDB" id="A0A7U9HC15"/>
<name>A0A7U9HC15_STRLI</name>
<organism evidence="2 3">
    <name type="scientific">Streptomyces lividans 1326</name>
    <dbReference type="NCBI Taxonomy" id="1200984"/>
    <lineage>
        <taxon>Bacteria</taxon>
        <taxon>Bacillati</taxon>
        <taxon>Actinomycetota</taxon>
        <taxon>Actinomycetes</taxon>
        <taxon>Kitasatosporales</taxon>
        <taxon>Streptomycetaceae</taxon>
        <taxon>Streptomyces</taxon>
    </lineage>
</organism>
<evidence type="ECO:0000313" key="3">
    <source>
        <dbReference type="Proteomes" id="UP000014062"/>
    </source>
</evidence>
<proteinExistence type="predicted"/>
<feature type="region of interest" description="Disordered" evidence="1">
    <location>
        <begin position="1"/>
        <end position="24"/>
    </location>
</feature>
<protein>
    <submittedName>
        <fullName evidence="2">Uncharacterized protein</fullName>
    </submittedName>
</protein>
<gene>
    <name evidence="2" type="ORF">SLI_2561</name>
</gene>